<dbReference type="SUPFAM" id="SSF51004">
    <property type="entry name" value="C-terminal (heme d1) domain of cytochrome cd1-nitrite reductase"/>
    <property type="match status" value="1"/>
</dbReference>
<dbReference type="PANTHER" id="PTHR30344:SF1">
    <property type="entry name" value="6-PHOSPHOGLUCONOLACTONASE"/>
    <property type="match status" value="1"/>
</dbReference>
<dbReference type="RefSeq" id="WP_272101152.1">
    <property type="nucleotide sequence ID" value="NZ_JAQNDK010000004.1"/>
</dbReference>
<evidence type="ECO:0000256" key="1">
    <source>
        <dbReference type="ARBA" id="ARBA00005564"/>
    </source>
</evidence>
<protein>
    <submittedName>
        <fullName evidence="3">Lactonase family protein</fullName>
    </submittedName>
</protein>
<comment type="caution">
    <text evidence="3">The sequence shown here is derived from an EMBL/GenBank/DDBJ whole genome shotgun (WGS) entry which is preliminary data.</text>
</comment>
<dbReference type="InterPro" id="IPR050282">
    <property type="entry name" value="Cycloisomerase_2"/>
</dbReference>
<keyword evidence="4" id="KW-1185">Reference proteome</keyword>
<dbReference type="InterPro" id="IPR015943">
    <property type="entry name" value="WD40/YVTN_repeat-like_dom_sf"/>
</dbReference>
<keyword evidence="2" id="KW-0119">Carbohydrate metabolism</keyword>
<dbReference type="PANTHER" id="PTHR30344">
    <property type="entry name" value="6-PHOSPHOGLUCONOLACTONASE-RELATED"/>
    <property type="match status" value="1"/>
</dbReference>
<dbReference type="InterPro" id="IPR011048">
    <property type="entry name" value="Haem_d1_sf"/>
</dbReference>
<dbReference type="InterPro" id="IPR019405">
    <property type="entry name" value="Lactonase_7-beta_prop"/>
</dbReference>
<keyword evidence="2" id="KW-0313">Glucose metabolism</keyword>
<evidence type="ECO:0000256" key="2">
    <source>
        <dbReference type="ARBA" id="ARBA00022526"/>
    </source>
</evidence>
<reference evidence="3 4" key="1">
    <citation type="submission" date="2023-01" db="EMBL/GenBank/DDBJ databases">
        <title>Minimal conservation of predation-associated metabolite biosynthetic gene clusters underscores biosynthetic potential of Myxococcota including descriptions for ten novel species: Archangium lansinium sp. nov., Myxococcus landrumus sp. nov., Nannocystis bai.</title>
        <authorList>
            <person name="Ahearne A."/>
            <person name="Stevens C."/>
            <person name="Dowd S."/>
        </authorList>
    </citation>
    <scope>NUCLEOTIDE SEQUENCE [LARGE SCALE GENOMIC DNA]</scope>
    <source>
        <strain evidence="3 4">WIWO2</strain>
    </source>
</reference>
<gene>
    <name evidence="3" type="ORF">POL72_35065</name>
</gene>
<name>A0ABT5CCZ7_9BACT</name>
<evidence type="ECO:0000313" key="3">
    <source>
        <dbReference type="EMBL" id="MDC0683002.1"/>
    </source>
</evidence>
<proteinExistence type="inferred from homology"/>
<dbReference type="Gene3D" id="2.130.10.10">
    <property type="entry name" value="YVTN repeat-like/Quinoprotein amine dehydrogenase"/>
    <property type="match status" value="1"/>
</dbReference>
<accession>A0ABT5CCZ7</accession>
<comment type="similarity">
    <text evidence="1">Belongs to the cycloisomerase 2 family.</text>
</comment>
<evidence type="ECO:0000313" key="4">
    <source>
        <dbReference type="Proteomes" id="UP001217485"/>
    </source>
</evidence>
<dbReference type="Proteomes" id="UP001217485">
    <property type="component" value="Unassembled WGS sequence"/>
</dbReference>
<dbReference type="Pfam" id="PF10282">
    <property type="entry name" value="Lactonase"/>
    <property type="match status" value="1"/>
</dbReference>
<organism evidence="3 4">
    <name type="scientific">Sorangium atrum</name>
    <dbReference type="NCBI Taxonomy" id="2995308"/>
    <lineage>
        <taxon>Bacteria</taxon>
        <taxon>Pseudomonadati</taxon>
        <taxon>Myxococcota</taxon>
        <taxon>Polyangia</taxon>
        <taxon>Polyangiales</taxon>
        <taxon>Polyangiaceae</taxon>
        <taxon>Sorangium</taxon>
    </lineage>
</organism>
<sequence>MISLLGAACGSTTCNQPAGGPGEIASAPDATPATTAAGGSLLAFVSGKEGKIRVYSVDERSGGLALLQANATDGLPSFLAVDPARALLFAVDEDNALIRSFELDAESGVLTPINTVSAQGDGPAHLSLSTAGNWLLVANYEGGSVSVIPVARNGALGNATDTESPGARAHMAITDQSGAYAFVPCLGADMIAQYAFDSIQGLLEPNAVPSAGLPANSGPRHLVFHPQGAVAFGINETASTITSFRFERASGRLTPIATASTLPEGYSGRNTGAEIAVHPTGRFVYGSNRGRDSIAVFSVDASSGKLSPLAEVPSGRGDGPHNPRSFALSPDGHLLYAANQSSGQLVAFRIGADGKPVPLGVEAQAPGVTYVGLFRFPGHRQPAPR</sequence>
<dbReference type="EMBL" id="JAQNDK010000004">
    <property type="protein sequence ID" value="MDC0683002.1"/>
    <property type="molecule type" value="Genomic_DNA"/>
</dbReference>